<reference evidence="2 3" key="1">
    <citation type="journal article" date="2015" name="Genome Announc.">
        <title>Genome Assemblies of Three Soil-Associated Devosia species: D. insulae, D. limi, and D. soli.</title>
        <authorList>
            <person name="Hassan Y.I."/>
            <person name="Lepp D."/>
            <person name="Zhou T."/>
        </authorList>
    </citation>
    <scope>NUCLEOTIDE SEQUENCE [LARGE SCALE GENOMIC DNA]</scope>
    <source>
        <strain evidence="2 3">DS-56</strain>
    </source>
</reference>
<dbReference type="OrthoDB" id="8453971at2"/>
<keyword evidence="3" id="KW-1185">Reference proteome</keyword>
<dbReference type="EMBL" id="LAJE02000285">
    <property type="protein sequence ID" value="OEO29423.1"/>
    <property type="molecule type" value="Genomic_DNA"/>
</dbReference>
<feature type="transmembrane region" description="Helical" evidence="1">
    <location>
        <begin position="6"/>
        <end position="30"/>
    </location>
</feature>
<evidence type="ECO:0000256" key="1">
    <source>
        <dbReference type="SAM" id="Phobius"/>
    </source>
</evidence>
<proteinExistence type="predicted"/>
<evidence type="ECO:0000313" key="3">
    <source>
        <dbReference type="Proteomes" id="UP000095463"/>
    </source>
</evidence>
<protein>
    <submittedName>
        <fullName evidence="2">Uncharacterized protein</fullName>
    </submittedName>
</protein>
<keyword evidence="1" id="KW-0472">Membrane</keyword>
<dbReference type="AlphaFoldDB" id="A0A1E5XLC7"/>
<name>A0A1E5XLC7_9HYPH</name>
<comment type="caution">
    <text evidence="2">The sequence shown here is derived from an EMBL/GenBank/DDBJ whole genome shotgun (WGS) entry which is preliminary data.</text>
</comment>
<gene>
    <name evidence="2" type="ORF">VW23_025725</name>
</gene>
<dbReference type="Proteomes" id="UP000095463">
    <property type="component" value="Unassembled WGS sequence"/>
</dbReference>
<feature type="transmembrane region" description="Helical" evidence="1">
    <location>
        <begin position="68"/>
        <end position="89"/>
    </location>
</feature>
<organism evidence="2 3">
    <name type="scientific">Devosia insulae DS-56</name>
    <dbReference type="NCBI Taxonomy" id="1116389"/>
    <lineage>
        <taxon>Bacteria</taxon>
        <taxon>Pseudomonadati</taxon>
        <taxon>Pseudomonadota</taxon>
        <taxon>Alphaproteobacteria</taxon>
        <taxon>Hyphomicrobiales</taxon>
        <taxon>Devosiaceae</taxon>
        <taxon>Devosia</taxon>
    </lineage>
</organism>
<keyword evidence="1" id="KW-1133">Transmembrane helix</keyword>
<keyword evidence="1" id="KW-0812">Transmembrane</keyword>
<sequence>MAVALFAIVAVATVGAWLVALMAALQIVALTPAGQRWKSWFALGGWRFGEIRAAAGTAVEPHIRRYRLAFLVFMLAVIAGAAAGILLGAEQQNNTHEDQAVLANPSSSLES</sequence>
<accession>A0A1E5XLC7</accession>
<evidence type="ECO:0000313" key="2">
    <source>
        <dbReference type="EMBL" id="OEO29423.1"/>
    </source>
</evidence>
<dbReference type="RefSeq" id="WP_069911330.1">
    <property type="nucleotide sequence ID" value="NZ_LAJE02000285.1"/>
</dbReference>